<evidence type="ECO:0000313" key="12">
    <source>
        <dbReference type="Proteomes" id="UP001501523"/>
    </source>
</evidence>
<dbReference type="RefSeq" id="WP_343787567.1">
    <property type="nucleotide sequence ID" value="NZ_BAAAEU010000004.1"/>
</dbReference>
<feature type="transmembrane region" description="Helical" evidence="10">
    <location>
        <begin position="416"/>
        <end position="435"/>
    </location>
</feature>
<feature type="transmembrane region" description="Helical" evidence="10">
    <location>
        <begin position="165"/>
        <end position="186"/>
    </location>
</feature>
<feature type="transmembrane region" description="Helical" evidence="10">
    <location>
        <begin position="57"/>
        <end position="78"/>
    </location>
</feature>
<dbReference type="PIRSF" id="PIRSF006603">
    <property type="entry name" value="DinF"/>
    <property type="match status" value="1"/>
</dbReference>
<feature type="transmembrane region" description="Helical" evidence="10">
    <location>
        <begin position="12"/>
        <end position="37"/>
    </location>
</feature>
<keyword evidence="4" id="KW-1003">Cell membrane</keyword>
<protein>
    <recommendedName>
        <fullName evidence="9">Multidrug-efflux transporter</fullName>
    </recommendedName>
</protein>
<keyword evidence="5 10" id="KW-0812">Transmembrane</keyword>
<dbReference type="CDD" id="cd13141">
    <property type="entry name" value="MATE_like_13"/>
    <property type="match status" value="1"/>
</dbReference>
<comment type="caution">
    <text evidence="11">The sequence shown here is derived from an EMBL/GenBank/DDBJ whole genome shotgun (WGS) entry which is preliminary data.</text>
</comment>
<feature type="transmembrane region" description="Helical" evidence="10">
    <location>
        <begin position="246"/>
        <end position="263"/>
    </location>
</feature>
<reference evidence="11 12" key="1">
    <citation type="journal article" date="2019" name="Int. J. Syst. Evol. Microbiol.">
        <title>The Global Catalogue of Microorganisms (GCM) 10K type strain sequencing project: providing services to taxonomists for standard genome sequencing and annotation.</title>
        <authorList>
            <consortium name="The Broad Institute Genomics Platform"/>
            <consortium name="The Broad Institute Genome Sequencing Center for Infectious Disease"/>
            <person name="Wu L."/>
            <person name="Ma J."/>
        </authorList>
    </citation>
    <scope>NUCLEOTIDE SEQUENCE [LARGE SCALE GENOMIC DNA]</scope>
    <source>
        <strain evidence="11 12">JCM 15421</strain>
    </source>
</reference>
<keyword evidence="12" id="KW-1185">Reference proteome</keyword>
<feature type="transmembrane region" description="Helical" evidence="10">
    <location>
        <begin position="283"/>
        <end position="305"/>
    </location>
</feature>
<dbReference type="Pfam" id="PF01554">
    <property type="entry name" value="MatE"/>
    <property type="match status" value="2"/>
</dbReference>
<sequence>MQDLTQGPISGHLVRLAAPIAIGMLFQTLYVLVDLYFVAQLGDAAIAGVSTAGNVQFIIMALTQVLGVGTMALIAQAVGRKDPADANLVFNQSLLIAGACMLVTLVVGYAVTGPYTRGLGADAATSAAGATYLHWFLPGMGLQFALVAMGSALRGTGIAKPGMIVQVLTVLLNALLAPILIAGWITHRPLGVAGAGLASSISIAAGVVMMALYFVRLEKYVRFDAAQCRAHFATWKRILRIGLPPGGEFAILFVFLGIIYLVIRPFGAEAQAGFGVGSRVMQAIFLPAMAVAFAVAPLAGQNVGAGHLPRVRETFRNAALLGSSIMLLLTLFCQWRPEWLVHGFTSDPAVIAVGADYLRIISWNFVAQGLIFSCSGMFQAFGNTLPPLYSSATRLVTFALPAFWLSTRPGFELKQVWFLSVATVTCQALLSLWLLRGEFRQRVGAQLVRAAG</sequence>
<feature type="transmembrane region" description="Helical" evidence="10">
    <location>
        <begin position="317"/>
        <end position="337"/>
    </location>
</feature>
<dbReference type="EMBL" id="BAAAEU010000004">
    <property type="protein sequence ID" value="GAA0708859.1"/>
    <property type="molecule type" value="Genomic_DNA"/>
</dbReference>
<evidence type="ECO:0000256" key="10">
    <source>
        <dbReference type="SAM" id="Phobius"/>
    </source>
</evidence>
<evidence type="ECO:0000256" key="1">
    <source>
        <dbReference type="ARBA" id="ARBA00004429"/>
    </source>
</evidence>
<comment type="subcellular location">
    <subcellularLocation>
        <location evidence="1">Cell inner membrane</location>
        <topology evidence="1">Multi-pass membrane protein</topology>
    </subcellularLocation>
</comment>
<evidence type="ECO:0000256" key="7">
    <source>
        <dbReference type="ARBA" id="ARBA00023065"/>
    </source>
</evidence>
<gene>
    <name evidence="11" type="ORF">GCM10009105_08800</name>
</gene>
<accession>A0ABN1IDI2</accession>
<dbReference type="PANTHER" id="PTHR43298:SF2">
    <property type="entry name" value="FMN_FAD EXPORTER YEEO-RELATED"/>
    <property type="match status" value="1"/>
</dbReference>
<evidence type="ECO:0000256" key="3">
    <source>
        <dbReference type="ARBA" id="ARBA00022449"/>
    </source>
</evidence>
<organism evidence="11 12">
    <name type="scientific">Dokdonella soli</name>
    <dbReference type="NCBI Taxonomy" id="529810"/>
    <lineage>
        <taxon>Bacteria</taxon>
        <taxon>Pseudomonadati</taxon>
        <taxon>Pseudomonadota</taxon>
        <taxon>Gammaproteobacteria</taxon>
        <taxon>Lysobacterales</taxon>
        <taxon>Rhodanobacteraceae</taxon>
        <taxon>Dokdonella</taxon>
    </lineage>
</organism>
<keyword evidence="6 10" id="KW-1133">Transmembrane helix</keyword>
<feature type="transmembrane region" description="Helical" evidence="10">
    <location>
        <begin position="90"/>
        <end position="112"/>
    </location>
</feature>
<evidence type="ECO:0000256" key="9">
    <source>
        <dbReference type="ARBA" id="ARBA00031636"/>
    </source>
</evidence>
<feature type="transmembrane region" description="Helical" evidence="10">
    <location>
        <begin position="357"/>
        <end position="378"/>
    </location>
</feature>
<proteinExistence type="predicted"/>
<keyword evidence="8 10" id="KW-0472">Membrane</keyword>
<feature type="transmembrane region" description="Helical" evidence="10">
    <location>
        <begin position="192"/>
        <end position="215"/>
    </location>
</feature>
<dbReference type="NCBIfam" id="TIGR00797">
    <property type="entry name" value="matE"/>
    <property type="match status" value="1"/>
</dbReference>
<evidence type="ECO:0000256" key="8">
    <source>
        <dbReference type="ARBA" id="ARBA00023136"/>
    </source>
</evidence>
<keyword evidence="3" id="KW-0050">Antiport</keyword>
<evidence type="ECO:0000256" key="4">
    <source>
        <dbReference type="ARBA" id="ARBA00022475"/>
    </source>
</evidence>
<dbReference type="InterPro" id="IPR002528">
    <property type="entry name" value="MATE_fam"/>
</dbReference>
<evidence type="ECO:0000313" key="11">
    <source>
        <dbReference type="EMBL" id="GAA0708859.1"/>
    </source>
</evidence>
<evidence type="ECO:0000256" key="2">
    <source>
        <dbReference type="ARBA" id="ARBA00022448"/>
    </source>
</evidence>
<dbReference type="Proteomes" id="UP001501523">
    <property type="component" value="Unassembled WGS sequence"/>
</dbReference>
<evidence type="ECO:0000256" key="5">
    <source>
        <dbReference type="ARBA" id="ARBA00022692"/>
    </source>
</evidence>
<dbReference type="PANTHER" id="PTHR43298">
    <property type="entry name" value="MULTIDRUG RESISTANCE PROTEIN NORM-RELATED"/>
    <property type="match status" value="1"/>
</dbReference>
<name>A0ABN1IDI2_9GAMM</name>
<dbReference type="InterPro" id="IPR050222">
    <property type="entry name" value="MATE_MdtK"/>
</dbReference>
<evidence type="ECO:0000256" key="6">
    <source>
        <dbReference type="ARBA" id="ARBA00022989"/>
    </source>
</evidence>
<dbReference type="InterPro" id="IPR048279">
    <property type="entry name" value="MdtK-like"/>
</dbReference>
<feature type="transmembrane region" description="Helical" evidence="10">
    <location>
        <begin position="132"/>
        <end position="153"/>
    </location>
</feature>
<keyword evidence="7" id="KW-0406">Ion transport</keyword>
<keyword evidence="2" id="KW-0813">Transport</keyword>